<feature type="non-terminal residue" evidence="1">
    <location>
        <position position="1"/>
    </location>
</feature>
<evidence type="ECO:0000313" key="2">
    <source>
        <dbReference type="Proteomes" id="UP000076532"/>
    </source>
</evidence>
<accession>A0A165YK41</accession>
<dbReference type="AlphaFoldDB" id="A0A165YK41"/>
<organism evidence="1 2">
    <name type="scientific">Athelia psychrophila</name>
    <dbReference type="NCBI Taxonomy" id="1759441"/>
    <lineage>
        <taxon>Eukaryota</taxon>
        <taxon>Fungi</taxon>
        <taxon>Dikarya</taxon>
        <taxon>Basidiomycota</taxon>
        <taxon>Agaricomycotina</taxon>
        <taxon>Agaricomycetes</taxon>
        <taxon>Agaricomycetidae</taxon>
        <taxon>Atheliales</taxon>
        <taxon>Atheliaceae</taxon>
        <taxon>Athelia</taxon>
    </lineage>
</organism>
<dbReference type="OrthoDB" id="10261556at2759"/>
<keyword evidence="2" id="KW-1185">Reference proteome</keyword>
<proteinExistence type="predicted"/>
<evidence type="ECO:0000313" key="1">
    <source>
        <dbReference type="EMBL" id="KZP09642.1"/>
    </source>
</evidence>
<dbReference type="EMBL" id="KV417695">
    <property type="protein sequence ID" value="KZP09642.1"/>
    <property type="molecule type" value="Genomic_DNA"/>
</dbReference>
<gene>
    <name evidence="1" type="ORF">FIBSPDRAFT_759614</name>
</gene>
<sequence>LQPSKSEHVTLSCDRPDIHLVAWPIQYPINTFHNLVFLVDLPPDFVDGITPLPAKFLVFSDSTKVAKQALHVACTILSLELHKNIRYFHAGMT</sequence>
<name>A0A165YK41_9AGAM</name>
<dbReference type="Proteomes" id="UP000076532">
    <property type="component" value="Unassembled WGS sequence"/>
</dbReference>
<reference evidence="1 2" key="1">
    <citation type="journal article" date="2016" name="Mol. Biol. Evol.">
        <title>Comparative Genomics of Early-Diverging Mushroom-Forming Fungi Provides Insights into the Origins of Lignocellulose Decay Capabilities.</title>
        <authorList>
            <person name="Nagy L.G."/>
            <person name="Riley R."/>
            <person name="Tritt A."/>
            <person name="Adam C."/>
            <person name="Daum C."/>
            <person name="Floudas D."/>
            <person name="Sun H."/>
            <person name="Yadav J.S."/>
            <person name="Pangilinan J."/>
            <person name="Larsson K.H."/>
            <person name="Matsuura K."/>
            <person name="Barry K."/>
            <person name="Labutti K."/>
            <person name="Kuo R."/>
            <person name="Ohm R.A."/>
            <person name="Bhattacharya S.S."/>
            <person name="Shirouzu T."/>
            <person name="Yoshinaga Y."/>
            <person name="Martin F.M."/>
            <person name="Grigoriev I.V."/>
            <person name="Hibbett D.S."/>
        </authorList>
    </citation>
    <scope>NUCLEOTIDE SEQUENCE [LARGE SCALE GENOMIC DNA]</scope>
    <source>
        <strain evidence="1 2">CBS 109695</strain>
    </source>
</reference>
<protein>
    <submittedName>
        <fullName evidence="1">Uncharacterized protein</fullName>
    </submittedName>
</protein>